<accession>A0A0D2LQ42</accession>
<evidence type="ECO:0000256" key="1">
    <source>
        <dbReference type="SAM" id="MobiDB-lite"/>
    </source>
</evidence>
<proteinExistence type="predicted"/>
<feature type="compositionally biased region" description="Gly residues" evidence="1">
    <location>
        <begin position="21"/>
        <end position="33"/>
    </location>
</feature>
<sequence>MRGEPTLASKPTSGSSPPGRVRGGGGGSWGGGARPKAPLWPGPRLDTASDGSCAPGSVDSASASAAACCWEAAPSAGIGKVAGRPPSEGAGEGGPKGGSRPRRPGRWSEMGATSGAECCPCPRAWERGGVGGGR</sequence>
<organism evidence="2 3">
    <name type="scientific">Monoraphidium neglectum</name>
    <dbReference type="NCBI Taxonomy" id="145388"/>
    <lineage>
        <taxon>Eukaryota</taxon>
        <taxon>Viridiplantae</taxon>
        <taxon>Chlorophyta</taxon>
        <taxon>core chlorophytes</taxon>
        <taxon>Chlorophyceae</taxon>
        <taxon>CS clade</taxon>
        <taxon>Sphaeropleales</taxon>
        <taxon>Selenastraceae</taxon>
        <taxon>Monoraphidium</taxon>
    </lineage>
</organism>
<keyword evidence="3" id="KW-1185">Reference proteome</keyword>
<dbReference type="KEGG" id="mng:MNEG_14100"/>
<dbReference type="Proteomes" id="UP000054498">
    <property type="component" value="Unassembled WGS sequence"/>
</dbReference>
<dbReference type="EMBL" id="KK104473">
    <property type="protein sequence ID" value="KIY93864.1"/>
    <property type="molecule type" value="Genomic_DNA"/>
</dbReference>
<feature type="region of interest" description="Disordered" evidence="1">
    <location>
        <begin position="77"/>
        <end position="116"/>
    </location>
</feature>
<reference evidence="2 3" key="1">
    <citation type="journal article" date="2013" name="BMC Genomics">
        <title>Reconstruction of the lipid metabolism for the microalga Monoraphidium neglectum from its genome sequence reveals characteristics suitable for biofuel production.</title>
        <authorList>
            <person name="Bogen C."/>
            <person name="Al-Dilaimi A."/>
            <person name="Albersmeier A."/>
            <person name="Wichmann J."/>
            <person name="Grundmann M."/>
            <person name="Rupp O."/>
            <person name="Lauersen K.J."/>
            <person name="Blifernez-Klassen O."/>
            <person name="Kalinowski J."/>
            <person name="Goesmann A."/>
            <person name="Mussgnug J.H."/>
            <person name="Kruse O."/>
        </authorList>
    </citation>
    <scope>NUCLEOTIDE SEQUENCE [LARGE SCALE GENOMIC DNA]</scope>
    <source>
        <strain evidence="2 3">SAG 48.87</strain>
    </source>
</reference>
<dbReference type="RefSeq" id="XP_013892884.1">
    <property type="nucleotide sequence ID" value="XM_014037430.1"/>
</dbReference>
<feature type="region of interest" description="Disordered" evidence="1">
    <location>
        <begin position="1"/>
        <end position="59"/>
    </location>
</feature>
<evidence type="ECO:0000313" key="3">
    <source>
        <dbReference type="Proteomes" id="UP000054498"/>
    </source>
</evidence>
<dbReference type="GeneID" id="25731629"/>
<feature type="compositionally biased region" description="Low complexity" evidence="1">
    <location>
        <begin position="77"/>
        <end position="89"/>
    </location>
</feature>
<gene>
    <name evidence="2" type="ORF">MNEG_14100</name>
</gene>
<dbReference type="AlphaFoldDB" id="A0A0D2LQ42"/>
<evidence type="ECO:0000313" key="2">
    <source>
        <dbReference type="EMBL" id="KIY93864.1"/>
    </source>
</evidence>
<protein>
    <submittedName>
        <fullName evidence="2">Uncharacterized protein</fullName>
    </submittedName>
</protein>
<name>A0A0D2LQ42_9CHLO</name>